<evidence type="ECO:0000256" key="1">
    <source>
        <dbReference type="SAM" id="MobiDB-lite"/>
    </source>
</evidence>
<feature type="compositionally biased region" description="Polar residues" evidence="1">
    <location>
        <begin position="7"/>
        <end position="16"/>
    </location>
</feature>
<name>A0A9P4PXX1_9PEZI</name>
<evidence type="ECO:0000313" key="2">
    <source>
        <dbReference type="EMBL" id="KAF2716972.1"/>
    </source>
</evidence>
<proteinExistence type="predicted"/>
<accession>A0A9P4PXX1</accession>
<dbReference type="Proteomes" id="UP000799441">
    <property type="component" value="Unassembled WGS sequence"/>
</dbReference>
<gene>
    <name evidence="2" type="ORF">K431DRAFT_168405</name>
</gene>
<protein>
    <submittedName>
        <fullName evidence="2">Uncharacterized protein</fullName>
    </submittedName>
</protein>
<organism evidence="2 3">
    <name type="scientific">Polychaeton citri CBS 116435</name>
    <dbReference type="NCBI Taxonomy" id="1314669"/>
    <lineage>
        <taxon>Eukaryota</taxon>
        <taxon>Fungi</taxon>
        <taxon>Dikarya</taxon>
        <taxon>Ascomycota</taxon>
        <taxon>Pezizomycotina</taxon>
        <taxon>Dothideomycetes</taxon>
        <taxon>Dothideomycetidae</taxon>
        <taxon>Capnodiales</taxon>
        <taxon>Capnodiaceae</taxon>
        <taxon>Polychaeton</taxon>
    </lineage>
</organism>
<dbReference type="AlphaFoldDB" id="A0A9P4PXX1"/>
<sequence length="119" mass="11753">MTEPSDRGSTIQTINGETIYPGPSGISAGSTSVAFAPVATESTTGVVFSVGNNAVTAVGITSGVFVVEGSTVSNGEVVTLSGGQAVSVDGSKLHVGYSDDTSFCVGVCHTRSDSGSCDL</sequence>
<comment type="caution">
    <text evidence="2">The sequence shown here is derived from an EMBL/GenBank/DDBJ whole genome shotgun (WGS) entry which is preliminary data.</text>
</comment>
<feature type="region of interest" description="Disordered" evidence="1">
    <location>
        <begin position="1"/>
        <end position="22"/>
    </location>
</feature>
<dbReference type="EMBL" id="MU003856">
    <property type="protein sequence ID" value="KAF2716972.1"/>
    <property type="molecule type" value="Genomic_DNA"/>
</dbReference>
<evidence type="ECO:0000313" key="3">
    <source>
        <dbReference type="Proteomes" id="UP000799441"/>
    </source>
</evidence>
<reference evidence="2" key="1">
    <citation type="journal article" date="2020" name="Stud. Mycol.">
        <title>101 Dothideomycetes genomes: a test case for predicting lifestyles and emergence of pathogens.</title>
        <authorList>
            <person name="Haridas S."/>
            <person name="Albert R."/>
            <person name="Binder M."/>
            <person name="Bloem J."/>
            <person name="Labutti K."/>
            <person name="Salamov A."/>
            <person name="Andreopoulos B."/>
            <person name="Baker S."/>
            <person name="Barry K."/>
            <person name="Bills G."/>
            <person name="Bluhm B."/>
            <person name="Cannon C."/>
            <person name="Castanera R."/>
            <person name="Culley D."/>
            <person name="Daum C."/>
            <person name="Ezra D."/>
            <person name="Gonzalez J."/>
            <person name="Henrissat B."/>
            <person name="Kuo A."/>
            <person name="Liang C."/>
            <person name="Lipzen A."/>
            <person name="Lutzoni F."/>
            <person name="Magnuson J."/>
            <person name="Mondo S."/>
            <person name="Nolan M."/>
            <person name="Ohm R."/>
            <person name="Pangilinan J."/>
            <person name="Park H.-J."/>
            <person name="Ramirez L."/>
            <person name="Alfaro M."/>
            <person name="Sun H."/>
            <person name="Tritt A."/>
            <person name="Yoshinaga Y."/>
            <person name="Zwiers L.-H."/>
            <person name="Turgeon B."/>
            <person name="Goodwin S."/>
            <person name="Spatafora J."/>
            <person name="Crous P."/>
            <person name="Grigoriev I."/>
        </authorList>
    </citation>
    <scope>NUCLEOTIDE SEQUENCE</scope>
    <source>
        <strain evidence="2">CBS 116435</strain>
    </source>
</reference>
<keyword evidence="3" id="KW-1185">Reference proteome</keyword>